<dbReference type="SMART" id="SM00825">
    <property type="entry name" value="PKS_KS"/>
    <property type="match status" value="1"/>
</dbReference>
<dbReference type="InterPro" id="IPR001031">
    <property type="entry name" value="Thioesterase"/>
</dbReference>
<feature type="compositionally biased region" description="Low complexity" evidence="5">
    <location>
        <begin position="1661"/>
        <end position="1670"/>
    </location>
</feature>
<dbReference type="InterPro" id="IPR016035">
    <property type="entry name" value="Acyl_Trfase/lysoPLipase"/>
</dbReference>
<feature type="active site" description="Proton donor; for dehydratase activity" evidence="4">
    <location>
        <position position="1547"/>
    </location>
</feature>
<dbReference type="PANTHER" id="PTHR43775">
    <property type="entry name" value="FATTY ACID SYNTHASE"/>
    <property type="match status" value="1"/>
</dbReference>
<name>A0A168BUE3_CORFA</name>
<dbReference type="SUPFAM" id="SSF53474">
    <property type="entry name" value="alpha/beta-Hydrolases"/>
    <property type="match status" value="1"/>
</dbReference>
<dbReference type="SMART" id="SM00827">
    <property type="entry name" value="PKS_AT"/>
    <property type="match status" value="1"/>
</dbReference>
<dbReference type="InterPro" id="IPR009081">
    <property type="entry name" value="PP-bd_ACP"/>
</dbReference>
<evidence type="ECO:0000256" key="3">
    <source>
        <dbReference type="ARBA" id="ARBA00022679"/>
    </source>
</evidence>
<feature type="domain" description="PKS/mFAS DH" evidence="8">
    <location>
        <begin position="1328"/>
        <end position="1634"/>
    </location>
</feature>
<dbReference type="FunFam" id="1.10.1200.10:FF:000011">
    <property type="entry name" value="Sterigmatocystin biosynthesis polyketide synthase"/>
    <property type="match status" value="1"/>
</dbReference>
<dbReference type="PROSITE" id="PS00606">
    <property type="entry name" value="KS3_1"/>
    <property type="match status" value="1"/>
</dbReference>
<feature type="domain" description="Carrier" evidence="6">
    <location>
        <begin position="1686"/>
        <end position="1760"/>
    </location>
</feature>
<dbReference type="InterPro" id="IPR006162">
    <property type="entry name" value="Ppantetheine_attach_site"/>
</dbReference>
<dbReference type="OrthoDB" id="329835at2759"/>
<dbReference type="SMART" id="SM01294">
    <property type="entry name" value="PKS_PP_betabranch"/>
    <property type="match status" value="1"/>
</dbReference>
<evidence type="ECO:0000256" key="4">
    <source>
        <dbReference type="PROSITE-ProRule" id="PRU01363"/>
    </source>
</evidence>
<dbReference type="InterPro" id="IPR018201">
    <property type="entry name" value="Ketoacyl_synth_AS"/>
</dbReference>
<evidence type="ECO:0000313" key="10">
    <source>
        <dbReference type="Proteomes" id="UP000076744"/>
    </source>
</evidence>
<dbReference type="Gene3D" id="3.40.47.10">
    <property type="match status" value="1"/>
</dbReference>
<dbReference type="Pfam" id="PF00109">
    <property type="entry name" value="ketoacyl-synt"/>
    <property type="match status" value="1"/>
</dbReference>
<dbReference type="Gene3D" id="1.10.1200.10">
    <property type="entry name" value="ACP-like"/>
    <property type="match status" value="2"/>
</dbReference>
<dbReference type="PANTHER" id="PTHR43775:SF45">
    <property type="entry name" value="CONIDIAL PIGMENT POLYKETIDE SYNTHASE ALB1"/>
    <property type="match status" value="1"/>
</dbReference>
<dbReference type="InterPro" id="IPR020841">
    <property type="entry name" value="PKS_Beta-ketoAc_synthase_dom"/>
</dbReference>
<dbReference type="SUPFAM" id="SSF55048">
    <property type="entry name" value="Probable ACP-binding domain of malonyl-CoA ACP transacylase"/>
    <property type="match status" value="1"/>
</dbReference>
<dbReference type="InterPro" id="IPR042104">
    <property type="entry name" value="PKS_dehydratase_sf"/>
</dbReference>
<organism evidence="9 10">
    <name type="scientific">Cordyceps fumosorosea (strain ARSEF 2679)</name>
    <name type="common">Isaria fumosorosea</name>
    <dbReference type="NCBI Taxonomy" id="1081104"/>
    <lineage>
        <taxon>Eukaryota</taxon>
        <taxon>Fungi</taxon>
        <taxon>Dikarya</taxon>
        <taxon>Ascomycota</taxon>
        <taxon>Pezizomycotina</taxon>
        <taxon>Sordariomycetes</taxon>
        <taxon>Hypocreomycetidae</taxon>
        <taxon>Hypocreales</taxon>
        <taxon>Cordycipitaceae</taxon>
        <taxon>Cordyceps</taxon>
    </lineage>
</organism>
<dbReference type="Pfam" id="PF02801">
    <property type="entry name" value="Ketoacyl-synt_C"/>
    <property type="match status" value="1"/>
</dbReference>
<dbReference type="EMBL" id="AZHB01000004">
    <property type="protein sequence ID" value="OAA70563.1"/>
    <property type="molecule type" value="Genomic_DNA"/>
</dbReference>
<dbReference type="GO" id="GO:0004315">
    <property type="term" value="F:3-oxoacyl-[acyl-carrier-protein] synthase activity"/>
    <property type="evidence" value="ECO:0007669"/>
    <property type="project" value="InterPro"/>
</dbReference>
<dbReference type="InterPro" id="IPR050091">
    <property type="entry name" value="PKS_NRPS_Biosynth_Enz"/>
</dbReference>
<dbReference type="PROSITE" id="PS52004">
    <property type="entry name" value="KS3_2"/>
    <property type="match status" value="1"/>
</dbReference>
<dbReference type="PROSITE" id="PS00012">
    <property type="entry name" value="PHOSPHOPANTETHEINE"/>
    <property type="match status" value="2"/>
</dbReference>
<accession>A0A168BUE3</accession>
<dbReference type="Proteomes" id="UP000076744">
    <property type="component" value="Unassembled WGS sequence"/>
</dbReference>
<dbReference type="Gene3D" id="3.30.70.250">
    <property type="entry name" value="Malonyl-CoA ACP transacylase, ACP-binding"/>
    <property type="match status" value="2"/>
</dbReference>
<dbReference type="Gene3D" id="3.10.129.110">
    <property type="entry name" value="Polyketide synthase dehydratase"/>
    <property type="match status" value="1"/>
</dbReference>
<dbReference type="InterPro" id="IPR014031">
    <property type="entry name" value="Ketoacyl_synth_C"/>
</dbReference>
<sequence>MISTTPAEAGESADLLIFGDLTASFDVELRRLLHVRGNEAMTSFFERVALRLRQELGRQPSAIQNMFPRFTTLIDLVSGFGDKMDGEPVMQFFLMTVCQLAKFIHFASGRPFPSPQNTYLLGICTGSFAASAICVSQSVPQVVVAGVEATMAAFRTALRSVLQRDMITTAGNKNWSAVVSRDKPVNDLIVKFTNDNVGSSSRAFSMGNAMTMLTLQKPYHGKLSNLYISATTPFNATVSGPPDSLNDFFARNNLAQHRLPIESPFHAPHIFHEAEVESVLEGFPADALHEYKPRIPIISGSTGGLIDAADFKSLLRTASTSVLREMVEWEKILATLSAALGVRKVGKCNVYPFYYNSTSLLSSHLTHEASMEVAVHNMIGALPAQQPIRPTGRLDQSKIAVIGYSGRFPEATSNDEFWNLLRAGRDVHRTIPEDRFNWETYHDPTGKKRNTSKVKHGCFINEPGLFDTQFFNMSPREANSTDPAHRLAITATYEAMEMAGMVPNRTPSTQQDRIGVFFGVTSDDWREVNSSQDVDTYFIPGGVRAFMPGRISYFFRFSGPSLCIDTACSSSFAAIQSACGYLLRGECDTAVAGGTNVLTNPDIFTGLDRGHFLAKSGNCNTFDDEASGYCRAEGVGAVILKRLEDALEDQDPIFGVIAGSNTNHCGQTDSITRPHEGDQVSVFKRVLRYQGVDPNDISYVEMHGTGTQAGDATEMRSVLSVFLPDQRRGADRPLYLGSAKANVGHSESASGVVSLIKALMMMKNNEIPPHCGIKTRINRNYPTDLAQRNVRIASRPTPWRREDSAGGTRRMFLNNFSAAGGNTAILLEDAPSPQEDTVHSQGQRERGTYLVAVTAKSAKSLAANLERLVSFLEENPSCSLPALSYTTTARRIHHGYRVAFSGASIAAVLQELKLRAQSQSQVQVPRRPSPRAPKVAFVFTGQGNLYTSMGRELYETVPSFREDLVQFNNMAQQHGFPPFLPLIDGSVPSLEGVETCVGHLALACLQMALSRLWNTWNVRPSVVVGHSLGEYAALFAAGVISASDAILLVGTRATLLTRHCTPGTHGMMAIKAAKDSVLPLLADSPCEITCINQPGGTVVGGEKQELDKLATKVQALGYSFVPLDIPFSFHTSQVDPILAEFQKAAQNVQYSSPNIPILSPLLGRVIQDGEAFDGDYLVRACRGVVNFQGALEAARLASIVDQDTIWLEMGSHPACSGMIKGTLGPQSTTLACVRNSKSPWSCIVSALEPMYIQGLDIDWNNFHRDSGESHQVIQLPRYSWDLKNYWIAYKNDWLLTKGDCCSGTAKNVQGAVTNSVAAAARYISPSIQRVLQESHTPSRSTILAESDLFDTRLVHVLRGHKVNGVALCPSSLYGDVALTVGKALVEGCVSAHFTGLDVCDVKVDRPLIAHPSETSCLFRVSATADWASQLISVSIYSVDQAGNTTAHHAKANVRLSVDTTAWLAEWNTVAYLIRGRIASLERGVASGNSHKLKRSMVYKLFTSIVDYSSEYQGMQEVILDSEELEAAAKVSFRVGKQGFYMNPHWIDSLGHLAGFIMNGNEYSQSDQQVFINHGWSRLRFGEIPREGKVYTTYNKMQLVENKLYAGDTYVLDGDRIIAMFDRVAFQAVPRKIIGKLLPNTNDTAPVPSIKRHTPPSKETWPAAARAAPAPVQSHTRRPSATPPSGDLDFPRVLTIIAEEVGIAPTELQPDIQLVDFGLDSLLSLTISSRINDEMGLDLPSTLFAEHPTVKDLQSYFAAEGCVPRETPELTSYNSDDESSDSTVAADEFPPADTGAVTARIRQAIADETGIPVDELESAACLADLGVDSLLSLTIADSLTEALGAEVSSELLLESRTLKDLEATLGKELGWNAPELSGISDIGTLKPSTSIIVSPPKVVDPIVANEPHATSILLRRASTPVANRVLFLLPDGSGSAASYASLAKLDAGVKVYGVNCPWRTNPEQMTRLGVTTHQVVAKYVAEIRRNQPHGPYYLGGWSAGGLFAFEATRELMAAGEVVEKLLLIDAPNPIGLENPPSRMFDFFESAGVFGKMTGGKVVPKWLRHHFDSTVNMLDGYVPRPLPGAPPSVVIYARDGICKGPDAPQMETAADDPREMLWLLRDRTDFSAAGWASLLGRDRMKVHVLSDVNHFSMMDEGPRMEEMRGYIRGDFLDL</sequence>
<dbReference type="CDD" id="cd00833">
    <property type="entry name" value="PKS"/>
    <property type="match status" value="1"/>
</dbReference>
<dbReference type="InterPro" id="IPR036736">
    <property type="entry name" value="ACP-like_sf"/>
</dbReference>
<dbReference type="GO" id="GO:0031177">
    <property type="term" value="F:phosphopantetheine binding"/>
    <property type="evidence" value="ECO:0007669"/>
    <property type="project" value="InterPro"/>
</dbReference>
<dbReference type="InterPro" id="IPR049900">
    <property type="entry name" value="PKS_mFAS_DH"/>
</dbReference>
<reference evidence="9 10" key="1">
    <citation type="journal article" date="2016" name="Genome Biol. Evol.">
        <title>Divergent and convergent evolution of fungal pathogenicity.</title>
        <authorList>
            <person name="Shang Y."/>
            <person name="Xiao G."/>
            <person name="Zheng P."/>
            <person name="Cen K."/>
            <person name="Zhan S."/>
            <person name="Wang C."/>
        </authorList>
    </citation>
    <scope>NUCLEOTIDE SEQUENCE [LARGE SCALE GENOMIC DNA]</scope>
    <source>
        <strain evidence="9 10">ARSEF 2679</strain>
    </source>
</reference>
<evidence type="ECO:0000256" key="2">
    <source>
        <dbReference type="ARBA" id="ARBA00022553"/>
    </source>
</evidence>
<dbReference type="Gene3D" id="3.30.70.3290">
    <property type="match status" value="1"/>
</dbReference>
<evidence type="ECO:0000313" key="9">
    <source>
        <dbReference type="EMBL" id="OAA70563.1"/>
    </source>
</evidence>
<evidence type="ECO:0000256" key="1">
    <source>
        <dbReference type="ARBA" id="ARBA00022450"/>
    </source>
</evidence>
<feature type="region of interest" description="Disordered" evidence="5">
    <location>
        <begin position="1766"/>
        <end position="1789"/>
    </location>
</feature>
<feature type="active site" description="Proton acceptor; for dehydratase activity" evidence="4">
    <location>
        <position position="1360"/>
    </location>
</feature>
<dbReference type="InterPro" id="IPR020806">
    <property type="entry name" value="PKS_PP-bd"/>
</dbReference>
<dbReference type="Pfam" id="PF00550">
    <property type="entry name" value="PP-binding"/>
    <property type="match status" value="2"/>
</dbReference>
<feature type="region of interest" description="Disordered" evidence="5">
    <location>
        <begin position="1643"/>
        <end position="1684"/>
    </location>
</feature>
<dbReference type="InterPro" id="IPR014043">
    <property type="entry name" value="Acyl_transferase_dom"/>
</dbReference>
<dbReference type="STRING" id="1081104.A0A168BUE3"/>
<dbReference type="InterPro" id="IPR032088">
    <property type="entry name" value="SAT"/>
</dbReference>
<feature type="domain" description="Carrier" evidence="6">
    <location>
        <begin position="1791"/>
        <end position="1868"/>
    </location>
</feature>
<dbReference type="Pfam" id="PF14765">
    <property type="entry name" value="PS-DH"/>
    <property type="match status" value="1"/>
</dbReference>
<dbReference type="InterPro" id="IPR001227">
    <property type="entry name" value="Ac_transferase_dom_sf"/>
</dbReference>
<evidence type="ECO:0000259" key="7">
    <source>
        <dbReference type="PROSITE" id="PS52004"/>
    </source>
</evidence>
<keyword evidence="3" id="KW-0808">Transferase</keyword>
<dbReference type="Gene3D" id="3.40.366.10">
    <property type="entry name" value="Malonyl-Coenzyme A Acyl Carrier Protein, domain 2"/>
    <property type="match status" value="3"/>
</dbReference>
<dbReference type="InterPro" id="IPR030918">
    <property type="entry name" value="PT_fungal_PKS"/>
</dbReference>
<dbReference type="SUPFAM" id="SSF53901">
    <property type="entry name" value="Thiolase-like"/>
    <property type="match status" value="1"/>
</dbReference>
<protein>
    <submittedName>
        <fullName evidence="9">Beta-ketoacyl synthase</fullName>
    </submittedName>
</protein>
<dbReference type="GeneID" id="30018829"/>
<keyword evidence="1" id="KW-0596">Phosphopantetheine</keyword>
<gene>
    <name evidence="9" type="ORF">ISF_02537</name>
</gene>
<dbReference type="SMART" id="SM00823">
    <property type="entry name" value="PKS_PP"/>
    <property type="match status" value="2"/>
</dbReference>
<dbReference type="InterPro" id="IPR016036">
    <property type="entry name" value="Malonyl_transacylase_ACP-bd"/>
</dbReference>
<dbReference type="InterPro" id="IPR014030">
    <property type="entry name" value="Ketoacyl_synth_N"/>
</dbReference>
<dbReference type="GO" id="GO:0004312">
    <property type="term" value="F:fatty acid synthase activity"/>
    <property type="evidence" value="ECO:0007669"/>
    <property type="project" value="TreeGrafter"/>
</dbReference>
<feature type="domain" description="Ketosynthase family 3 (KS3)" evidence="7">
    <location>
        <begin position="396"/>
        <end position="829"/>
    </location>
</feature>
<dbReference type="GO" id="GO:0044550">
    <property type="term" value="P:secondary metabolite biosynthetic process"/>
    <property type="evidence" value="ECO:0007669"/>
    <property type="project" value="UniProtKB-ARBA"/>
</dbReference>
<dbReference type="Pfam" id="PF22621">
    <property type="entry name" value="CurL-like_PKS_C"/>
    <property type="match status" value="1"/>
</dbReference>
<dbReference type="InterPro" id="IPR049551">
    <property type="entry name" value="PKS_DH_C"/>
</dbReference>
<dbReference type="Pfam" id="PF16073">
    <property type="entry name" value="SAT"/>
    <property type="match status" value="1"/>
</dbReference>
<evidence type="ECO:0000256" key="5">
    <source>
        <dbReference type="SAM" id="MobiDB-lite"/>
    </source>
</evidence>
<dbReference type="PROSITE" id="PS50075">
    <property type="entry name" value="CARRIER"/>
    <property type="match status" value="2"/>
</dbReference>
<dbReference type="InterPro" id="IPR029058">
    <property type="entry name" value="AB_hydrolase_fold"/>
</dbReference>
<keyword evidence="10" id="KW-1185">Reference proteome</keyword>
<comment type="caution">
    <text evidence="9">The sequence shown here is derived from an EMBL/GenBank/DDBJ whole genome shotgun (WGS) entry which is preliminary data.</text>
</comment>
<feature type="region of interest" description="C-terminal hotdog fold" evidence="4">
    <location>
        <begin position="1489"/>
        <end position="1634"/>
    </location>
</feature>
<dbReference type="PROSITE" id="PS52019">
    <property type="entry name" value="PKS_MFAS_DH"/>
    <property type="match status" value="1"/>
</dbReference>
<proteinExistence type="predicted"/>
<dbReference type="RefSeq" id="XP_018706850.1">
    <property type="nucleotide sequence ID" value="XM_018846143.1"/>
</dbReference>
<dbReference type="Pfam" id="PF00698">
    <property type="entry name" value="Acyl_transf_1"/>
    <property type="match status" value="1"/>
</dbReference>
<dbReference type="Pfam" id="PF00975">
    <property type="entry name" value="Thioesterase"/>
    <property type="match status" value="1"/>
</dbReference>
<dbReference type="SUPFAM" id="SSF52151">
    <property type="entry name" value="FabD/lysophospholipase-like"/>
    <property type="match status" value="1"/>
</dbReference>
<dbReference type="SUPFAM" id="SSF47336">
    <property type="entry name" value="ACP-like"/>
    <property type="match status" value="2"/>
</dbReference>
<feature type="region of interest" description="N-terminal hotdog fold" evidence="4">
    <location>
        <begin position="1328"/>
        <end position="1460"/>
    </location>
</feature>
<dbReference type="GO" id="GO:0006633">
    <property type="term" value="P:fatty acid biosynthetic process"/>
    <property type="evidence" value="ECO:0007669"/>
    <property type="project" value="InterPro"/>
</dbReference>
<evidence type="ECO:0000259" key="6">
    <source>
        <dbReference type="PROSITE" id="PS50075"/>
    </source>
</evidence>
<evidence type="ECO:0000259" key="8">
    <source>
        <dbReference type="PROSITE" id="PS52019"/>
    </source>
</evidence>
<dbReference type="NCBIfam" id="TIGR04532">
    <property type="entry name" value="PT_fungal_PKS"/>
    <property type="match status" value="1"/>
</dbReference>
<keyword evidence="2" id="KW-0597">Phosphoprotein</keyword>
<dbReference type="InterPro" id="IPR016039">
    <property type="entry name" value="Thiolase-like"/>
</dbReference>
<dbReference type="Gene3D" id="3.40.50.1820">
    <property type="entry name" value="alpha/beta hydrolase"/>
    <property type="match status" value="1"/>
</dbReference>
<dbReference type="FunFam" id="3.10.129.110:FF:000001">
    <property type="entry name" value="Sterigmatocystin biosynthesis polyketide synthase"/>
    <property type="match status" value="1"/>
</dbReference>